<dbReference type="InterPro" id="IPR001034">
    <property type="entry name" value="DeoR_HTH"/>
</dbReference>
<feature type="domain" description="HTH deoR-type" evidence="3">
    <location>
        <begin position="3"/>
        <end position="58"/>
    </location>
</feature>
<dbReference type="InterPro" id="IPR026881">
    <property type="entry name" value="WYL_dom"/>
</dbReference>
<evidence type="ECO:0000313" key="5">
    <source>
        <dbReference type="Proteomes" id="UP000294854"/>
    </source>
</evidence>
<evidence type="ECO:0000313" key="4">
    <source>
        <dbReference type="EMBL" id="TDG71171.1"/>
    </source>
</evidence>
<dbReference type="AlphaFoldDB" id="A0A4V3A2W9"/>
<name>A0A4V3A2W9_9LACO</name>
<dbReference type="InterPro" id="IPR036390">
    <property type="entry name" value="WH_DNA-bd_sf"/>
</dbReference>
<comment type="caution">
    <text evidence="4">The sequence shown here is derived from an EMBL/GenBank/DDBJ whole genome shotgun (WGS) entry which is preliminary data.</text>
</comment>
<keyword evidence="5" id="KW-1185">Reference proteome</keyword>
<evidence type="ECO:0000256" key="2">
    <source>
        <dbReference type="ARBA" id="ARBA00023163"/>
    </source>
</evidence>
<protein>
    <recommendedName>
        <fullName evidence="3">HTH deoR-type domain-containing protein</fullName>
    </recommendedName>
</protein>
<organism evidence="4 5">
    <name type="scientific">Secundilactobacillus malefermentans</name>
    <dbReference type="NCBI Taxonomy" id="176292"/>
    <lineage>
        <taxon>Bacteria</taxon>
        <taxon>Bacillati</taxon>
        <taxon>Bacillota</taxon>
        <taxon>Bacilli</taxon>
        <taxon>Lactobacillales</taxon>
        <taxon>Lactobacillaceae</taxon>
        <taxon>Secundilactobacillus</taxon>
    </lineage>
</organism>
<dbReference type="EMBL" id="PUFO01000107">
    <property type="protein sequence ID" value="TDG71171.1"/>
    <property type="molecule type" value="Genomic_DNA"/>
</dbReference>
<dbReference type="Proteomes" id="UP000294854">
    <property type="component" value="Unassembled WGS sequence"/>
</dbReference>
<proteinExistence type="predicted"/>
<dbReference type="OrthoDB" id="9815009at2"/>
<evidence type="ECO:0000259" key="3">
    <source>
        <dbReference type="PROSITE" id="PS51000"/>
    </source>
</evidence>
<dbReference type="InterPro" id="IPR013196">
    <property type="entry name" value="HTH_11"/>
</dbReference>
<dbReference type="SUPFAM" id="SSF46785">
    <property type="entry name" value="Winged helix' DNA-binding domain"/>
    <property type="match status" value="1"/>
</dbReference>
<dbReference type="GO" id="GO:0003700">
    <property type="term" value="F:DNA-binding transcription factor activity"/>
    <property type="evidence" value="ECO:0007669"/>
    <property type="project" value="InterPro"/>
</dbReference>
<dbReference type="Pfam" id="PF08279">
    <property type="entry name" value="HTH_11"/>
    <property type="match status" value="1"/>
</dbReference>
<gene>
    <name evidence="4" type="ORF">C5L31_001858</name>
</gene>
<reference evidence="4 5" key="1">
    <citation type="journal article" date="2019" name="Appl. Microbiol. Biotechnol.">
        <title>Uncovering carbohydrate metabolism through a genotype-phenotype association study of 56 lactic acid bacteria genomes.</title>
        <authorList>
            <person name="Buron-Moles G."/>
            <person name="Chailyan A."/>
            <person name="Dolejs I."/>
            <person name="Forster J."/>
            <person name="Miks M.H."/>
        </authorList>
    </citation>
    <scope>NUCLEOTIDE SEQUENCE [LARGE SCALE GENOMIC DNA]</scope>
    <source>
        <strain evidence="4 5">ATCC 49373</strain>
    </source>
</reference>
<dbReference type="PROSITE" id="PS51000">
    <property type="entry name" value="HTH_DEOR_2"/>
    <property type="match status" value="1"/>
</dbReference>
<accession>A0A4V3A2W9</accession>
<dbReference type="PANTHER" id="PTHR34580">
    <property type="match status" value="1"/>
</dbReference>
<keyword evidence="1" id="KW-0805">Transcription regulation</keyword>
<dbReference type="RefSeq" id="WP_010619496.1">
    <property type="nucleotide sequence ID" value="NZ_CP042371.1"/>
</dbReference>
<dbReference type="InterPro" id="IPR036388">
    <property type="entry name" value="WH-like_DNA-bd_sf"/>
</dbReference>
<evidence type="ECO:0000256" key="1">
    <source>
        <dbReference type="ARBA" id="ARBA00023015"/>
    </source>
</evidence>
<dbReference type="InterPro" id="IPR051534">
    <property type="entry name" value="CBASS_pafABC_assoc_protein"/>
</dbReference>
<keyword evidence="2" id="KW-0804">Transcription</keyword>
<dbReference type="PANTHER" id="PTHR34580:SF9">
    <property type="entry name" value="SLL5097 PROTEIN"/>
    <property type="match status" value="1"/>
</dbReference>
<dbReference type="Gene3D" id="1.10.10.10">
    <property type="entry name" value="Winged helix-like DNA-binding domain superfamily/Winged helix DNA-binding domain"/>
    <property type="match status" value="1"/>
</dbReference>
<sequence length="311" mass="36831">MNKSERLNQELIFLRDKHTFQLKNLMAEFEISKRTALRDIEELESMGLALYGENGRSGGYRLINQTPLIPVYFNSEETQAIFFALDALKAISATPFNESYQRIQKKLMATILPERQKNVTKMLAAVHYYNAEQVTLSIDLEKLLDAIFDEKVVNVTYTQHERSHLQLQILELFYRNGIWFTSAFDFVTQQWGTYRCDYMFDLSTNKTVKTTYSRLELQQIQDQYENKFHNIPFRCRLTAYGKELFLKHHYPNMHLEVINDIPYMVGGYNQTELDYMTHFLISFGKHMHIEYPKQLQESYLNQLDDIRGSYI</sequence>
<dbReference type="STRING" id="1122149.FD44_GL000467"/>
<dbReference type="Pfam" id="PF13280">
    <property type="entry name" value="WYL"/>
    <property type="match status" value="1"/>
</dbReference>